<organism evidence="1 2">
    <name type="scientific">Arthrobacter alpinus</name>
    <dbReference type="NCBI Taxonomy" id="656366"/>
    <lineage>
        <taxon>Bacteria</taxon>
        <taxon>Bacillati</taxon>
        <taxon>Actinomycetota</taxon>
        <taxon>Actinomycetes</taxon>
        <taxon>Micrococcales</taxon>
        <taxon>Micrococcaceae</taxon>
        <taxon>Arthrobacter</taxon>
    </lineage>
</organism>
<dbReference type="EMBL" id="CP013200">
    <property type="protein sequence ID" value="ALO65508.1"/>
    <property type="molecule type" value="Genomic_DNA"/>
</dbReference>
<name>A0A0S2LVI3_9MICC</name>
<dbReference type="OrthoDB" id="4950199at2"/>
<evidence type="ECO:0000313" key="1">
    <source>
        <dbReference type="EMBL" id="ALO65508.1"/>
    </source>
</evidence>
<dbReference type="RefSeq" id="WP_062286001.1">
    <property type="nucleotide sequence ID" value="NZ_CP013200.1"/>
</dbReference>
<dbReference type="Proteomes" id="UP000059574">
    <property type="component" value="Chromosome"/>
</dbReference>
<protein>
    <submittedName>
        <fullName evidence="1">Uncharacterized protein</fullName>
    </submittedName>
</protein>
<proteinExistence type="predicted"/>
<reference evidence="2" key="1">
    <citation type="submission" date="2015-11" db="EMBL/GenBank/DDBJ databases">
        <authorList>
            <person name="Kumar R."/>
            <person name="Singh D."/>
            <person name="Swarnkar M.K."/>
            <person name="Singh A.K."/>
            <person name="Kumar S."/>
        </authorList>
    </citation>
    <scope>NUCLEOTIDE SEQUENCE [LARGE SCALE GENOMIC DNA]</scope>
    <source>
        <strain evidence="2">ERGS4:06</strain>
    </source>
</reference>
<accession>A0A0S2LVI3</accession>
<evidence type="ECO:0000313" key="2">
    <source>
        <dbReference type="Proteomes" id="UP000059574"/>
    </source>
</evidence>
<sequence length="174" mass="16629">MAAAESFRGGLGGLGAGSGVGVGLGAGVRAGLDPAALLAMAHRLAGISQEMQALRLQLGQVALLDWKSPAATAFREELSARDAAMLAVVRAIDSAANAVSAYGFAAGSSPDVCLNPDLPGQRAPWFAGGLGPGFGPGFSGAGAGSAGAGIAGFAPGYGTGNAGGGWAFIPSSGG</sequence>
<dbReference type="AlphaFoldDB" id="A0A0S2LVI3"/>
<reference evidence="1 2" key="2">
    <citation type="journal article" date="2016" name="J. Biotechnol.">
        <title>Complete genome sequence of Arthrobacter alpinus ERGS4:06, a yellow pigmented bacterium tolerant to cold and radiations isolated from Sikkim Himalaya.</title>
        <authorList>
            <person name="Kumar R."/>
            <person name="Singh D."/>
            <person name="Swarnkar M.K."/>
            <person name="Singh A.K."/>
            <person name="Kumar S."/>
        </authorList>
    </citation>
    <scope>NUCLEOTIDE SEQUENCE [LARGE SCALE GENOMIC DNA]</scope>
    <source>
        <strain evidence="1 2">ERGS4:06</strain>
    </source>
</reference>
<gene>
    <name evidence="1" type="ORF">AS189_02125</name>
</gene>